<dbReference type="GO" id="GO:0003677">
    <property type="term" value="F:DNA binding"/>
    <property type="evidence" value="ECO:0007669"/>
    <property type="project" value="InterPro"/>
</dbReference>
<evidence type="ECO:0000313" key="10">
    <source>
        <dbReference type="Proteomes" id="UP000887566"/>
    </source>
</evidence>
<dbReference type="AlphaFoldDB" id="A0A914WUN4"/>
<dbReference type="Pfam" id="PF04998">
    <property type="entry name" value="RNA_pol_Rpb1_5"/>
    <property type="match status" value="1"/>
</dbReference>
<dbReference type="InterPro" id="IPR015700">
    <property type="entry name" value="RPC1"/>
</dbReference>
<keyword evidence="4" id="KW-0479">Metal-binding</keyword>
<reference evidence="11" key="1">
    <citation type="submission" date="2022-11" db="UniProtKB">
        <authorList>
            <consortium name="WormBaseParasite"/>
        </authorList>
    </citation>
    <scope>IDENTIFICATION</scope>
</reference>
<evidence type="ECO:0000256" key="3">
    <source>
        <dbReference type="ARBA" id="ARBA00012418"/>
    </source>
</evidence>
<dbReference type="CDD" id="cd02736">
    <property type="entry name" value="RNAP_III_Rpc1_C"/>
    <property type="match status" value="1"/>
</dbReference>
<dbReference type="EC" id="2.7.7.6" evidence="3"/>
<evidence type="ECO:0000256" key="7">
    <source>
        <dbReference type="ARBA" id="ARBA00023242"/>
    </source>
</evidence>
<evidence type="ECO:0000313" key="11">
    <source>
        <dbReference type="WBParaSite" id="PSAMB.scaffold5475size11609.g26691.t1"/>
    </source>
</evidence>
<keyword evidence="10" id="KW-1185">Reference proteome</keyword>
<dbReference type="PANTHER" id="PTHR48446:SF1">
    <property type="entry name" value="DNA-DIRECTED RNA POLYMERASE SUBUNIT BETA' N-TERMINAL SECTION"/>
    <property type="match status" value="1"/>
</dbReference>
<dbReference type="GO" id="GO:0046872">
    <property type="term" value="F:metal ion binding"/>
    <property type="evidence" value="ECO:0007669"/>
    <property type="project" value="UniProtKB-KW"/>
</dbReference>
<dbReference type="PANTHER" id="PTHR48446">
    <property type="entry name" value="DNA-DIRECTED RNA POLYMERASE SUBUNIT BETA' N-TERMINAL SECTION"/>
    <property type="match status" value="1"/>
</dbReference>
<dbReference type="WBParaSite" id="PSAMB.scaffold5475size11609.g26691.t1">
    <property type="protein sequence ID" value="PSAMB.scaffold5475size11609.g26691.t1"/>
    <property type="gene ID" value="PSAMB.scaffold5475size11609.g26691"/>
</dbReference>
<dbReference type="SUPFAM" id="SSF64484">
    <property type="entry name" value="beta and beta-prime subunits of DNA dependent RNA-polymerase"/>
    <property type="match status" value="1"/>
</dbReference>
<comment type="similarity">
    <text evidence="2">Belongs to the RNA polymerase beta' chain family.</text>
</comment>
<evidence type="ECO:0000256" key="1">
    <source>
        <dbReference type="ARBA" id="ARBA00004123"/>
    </source>
</evidence>
<evidence type="ECO:0000256" key="6">
    <source>
        <dbReference type="ARBA" id="ARBA00022842"/>
    </source>
</evidence>
<dbReference type="Proteomes" id="UP000887566">
    <property type="component" value="Unplaced"/>
</dbReference>
<keyword evidence="6" id="KW-0460">Magnesium</keyword>
<keyword evidence="7" id="KW-0539">Nucleus</keyword>
<comment type="subcellular location">
    <subcellularLocation>
        <location evidence="1">Nucleus</location>
    </subcellularLocation>
</comment>
<keyword evidence="5" id="KW-0862">Zinc</keyword>
<proteinExistence type="inferred from homology"/>
<dbReference type="GO" id="GO:0005634">
    <property type="term" value="C:nucleus"/>
    <property type="evidence" value="ECO:0007669"/>
    <property type="project" value="UniProtKB-SubCell"/>
</dbReference>
<comment type="catalytic activity">
    <reaction evidence="8">
        <text>RNA(n) + a ribonucleoside 5'-triphosphate = RNA(n+1) + diphosphate</text>
        <dbReference type="Rhea" id="RHEA:21248"/>
        <dbReference type="Rhea" id="RHEA-COMP:14527"/>
        <dbReference type="Rhea" id="RHEA-COMP:17342"/>
        <dbReference type="ChEBI" id="CHEBI:33019"/>
        <dbReference type="ChEBI" id="CHEBI:61557"/>
        <dbReference type="ChEBI" id="CHEBI:140395"/>
        <dbReference type="EC" id="2.7.7.6"/>
    </reaction>
</comment>
<dbReference type="FunFam" id="1.10.150.390:FF:000004">
    <property type="entry name" value="DNA-directed RNA polymerase subunit"/>
    <property type="match status" value="1"/>
</dbReference>
<dbReference type="GO" id="GO:0003899">
    <property type="term" value="F:DNA-directed RNA polymerase activity"/>
    <property type="evidence" value="ECO:0007669"/>
    <property type="project" value="UniProtKB-EC"/>
</dbReference>
<dbReference type="InterPro" id="IPR007081">
    <property type="entry name" value="RNA_pol_Rpb1_5"/>
</dbReference>
<name>A0A914WUN4_9BILA</name>
<accession>A0A914WUN4</accession>
<evidence type="ECO:0000256" key="5">
    <source>
        <dbReference type="ARBA" id="ARBA00022833"/>
    </source>
</evidence>
<sequence>VLIKKTIEQKLKYCPKRFIEQLDEFVMGYLDKTSKYWTLPKCCDKHGNAREAARSKCEQCKMKAKYRAIQIRAFCLSHSQAVAFLELCGEKVRRATTEPGTAVGAIAATSIGEPSTQMTLKTFHFAGVASMNITQGVPRIKEIINAVRIISGPLITVYLADDKDENLARQVKARIEKTSLGEIADYIEEVYLPDDCFVIVKINAKRVRLLQLEVTMQSIVQSILSAKLPVPVKLNQVRVIGKTVLCVRPPDASKTSQLMAIHYLKYNLGSVTVKGLPNISRCVIHADEKTGDSYKLLVEGTDFKSVLAIRGVNGKRTCFNNALNVAQVLGIEAARTCIIREILSTMEAHGIELDRRHVMLLADLMSYMGEVLGITRNGLVKMKESVLLLASFEKTMDHLFDAAFFAQEDKVCGVSESIIMGVPMTIGTGRFKLLHKVDRPTKFRSRQPIFDSA</sequence>
<dbReference type="GO" id="GO:0006351">
    <property type="term" value="P:DNA-templated transcription"/>
    <property type="evidence" value="ECO:0007669"/>
    <property type="project" value="InterPro"/>
</dbReference>
<dbReference type="Gene3D" id="1.10.150.390">
    <property type="match status" value="1"/>
</dbReference>
<evidence type="ECO:0000259" key="9">
    <source>
        <dbReference type="Pfam" id="PF04998"/>
    </source>
</evidence>
<feature type="domain" description="RNA polymerase Rpb1" evidence="9">
    <location>
        <begin position="91"/>
        <end position="386"/>
    </location>
</feature>
<evidence type="ECO:0000256" key="4">
    <source>
        <dbReference type="ARBA" id="ARBA00022723"/>
    </source>
</evidence>
<organism evidence="10 11">
    <name type="scientific">Plectus sambesii</name>
    <dbReference type="NCBI Taxonomy" id="2011161"/>
    <lineage>
        <taxon>Eukaryota</taxon>
        <taxon>Metazoa</taxon>
        <taxon>Ecdysozoa</taxon>
        <taxon>Nematoda</taxon>
        <taxon>Chromadorea</taxon>
        <taxon>Plectida</taxon>
        <taxon>Plectina</taxon>
        <taxon>Plectoidea</taxon>
        <taxon>Plectidae</taxon>
        <taxon>Plectus</taxon>
    </lineage>
</organism>
<dbReference type="InterPro" id="IPR035698">
    <property type="entry name" value="RNAP_III_Rpc1_C"/>
</dbReference>
<evidence type="ECO:0000256" key="8">
    <source>
        <dbReference type="ARBA" id="ARBA00048552"/>
    </source>
</evidence>
<protein>
    <recommendedName>
        <fullName evidence="3">DNA-directed RNA polymerase</fullName>
        <ecNumber evidence="3">2.7.7.6</ecNumber>
    </recommendedName>
</protein>
<evidence type="ECO:0000256" key="2">
    <source>
        <dbReference type="ARBA" id="ARBA00006460"/>
    </source>
</evidence>